<dbReference type="EMBL" id="CP013650">
    <property type="protein sequence ID" value="ALS98609.1"/>
    <property type="molecule type" value="Genomic_DNA"/>
</dbReference>
<dbReference type="NCBIfam" id="NF002345">
    <property type="entry name" value="PRK01305.2-2"/>
    <property type="match status" value="1"/>
</dbReference>
<evidence type="ECO:0000313" key="8">
    <source>
        <dbReference type="Proteomes" id="UP000068447"/>
    </source>
</evidence>
<dbReference type="NCBIfam" id="NF002342">
    <property type="entry name" value="PRK01305.1-3"/>
    <property type="match status" value="1"/>
</dbReference>
<dbReference type="PANTHER" id="PTHR21367:SF1">
    <property type="entry name" value="ARGINYL-TRNA--PROTEIN TRANSFERASE 1"/>
    <property type="match status" value="1"/>
</dbReference>
<accession>A0A0U3AIR7</accession>
<comment type="similarity">
    <text evidence="4">Belongs to the R-transferase family. Bpt subfamily.</text>
</comment>
<evidence type="ECO:0000259" key="6">
    <source>
        <dbReference type="Pfam" id="PF04377"/>
    </source>
</evidence>
<evidence type="ECO:0000313" key="7">
    <source>
        <dbReference type="EMBL" id="ALS98609.1"/>
    </source>
</evidence>
<dbReference type="InterPro" id="IPR016181">
    <property type="entry name" value="Acyl_CoA_acyltransferase"/>
</dbReference>
<comment type="catalytic activity">
    <reaction evidence="4">
        <text>N-terminal L-aspartyl-[protein] + L-leucyl-tRNA(Leu) = N-terminal L-leucyl-L-aspartyl-[protein] + tRNA(Leu) + H(+)</text>
        <dbReference type="Rhea" id="RHEA:50420"/>
        <dbReference type="Rhea" id="RHEA-COMP:9613"/>
        <dbReference type="Rhea" id="RHEA-COMP:9622"/>
        <dbReference type="Rhea" id="RHEA-COMP:12669"/>
        <dbReference type="Rhea" id="RHEA-COMP:12674"/>
        <dbReference type="ChEBI" id="CHEBI:15378"/>
        <dbReference type="ChEBI" id="CHEBI:64720"/>
        <dbReference type="ChEBI" id="CHEBI:78442"/>
        <dbReference type="ChEBI" id="CHEBI:78494"/>
        <dbReference type="ChEBI" id="CHEBI:133042"/>
        <dbReference type="EC" id="2.3.2.29"/>
    </reaction>
</comment>
<evidence type="ECO:0000259" key="5">
    <source>
        <dbReference type="Pfam" id="PF04376"/>
    </source>
</evidence>
<name>A0A0U3AIR7_9ALTE</name>
<feature type="domain" description="N-end aminoacyl transferase N-terminal" evidence="5">
    <location>
        <begin position="10"/>
        <end position="79"/>
    </location>
</feature>
<keyword evidence="3 4" id="KW-0012">Acyltransferase</keyword>
<dbReference type="SUPFAM" id="SSF55729">
    <property type="entry name" value="Acyl-CoA N-acyltransferases (Nat)"/>
    <property type="match status" value="1"/>
</dbReference>
<dbReference type="GO" id="GO:0008914">
    <property type="term" value="F:leucyl-tRNA--protein transferase activity"/>
    <property type="evidence" value="ECO:0007669"/>
    <property type="project" value="UniProtKB-UniRule"/>
</dbReference>
<dbReference type="GO" id="GO:0004057">
    <property type="term" value="F:arginyl-tRNA--protein transferase activity"/>
    <property type="evidence" value="ECO:0007669"/>
    <property type="project" value="InterPro"/>
</dbReference>
<dbReference type="Pfam" id="PF04377">
    <property type="entry name" value="ATE_C"/>
    <property type="match status" value="1"/>
</dbReference>
<comment type="function">
    <text evidence="4">Functions in the N-end rule pathway of protein degradation where it conjugates Leu from its aminoacyl-tRNA to the N-termini of proteins containing an N-terminal aspartate or glutamate.</text>
</comment>
<organism evidence="7 8">
    <name type="scientific">Lacimicrobium alkaliphilum</name>
    <dbReference type="NCBI Taxonomy" id="1526571"/>
    <lineage>
        <taxon>Bacteria</taxon>
        <taxon>Pseudomonadati</taxon>
        <taxon>Pseudomonadota</taxon>
        <taxon>Gammaproteobacteria</taxon>
        <taxon>Alteromonadales</taxon>
        <taxon>Alteromonadaceae</taxon>
        <taxon>Lacimicrobium</taxon>
    </lineage>
</organism>
<sequence>MRFGLTQAFPCSYLPDKQEQVLLHLNDEPISNQAYARLLENGFRRSGDAIYRPHCPACDACQSLRIAVKDFRPSRNQRRIINKNNDLAICLSDQDKDEYYPLYERYILARHTNGSMYPPTPEQYRHFISSHWAGTQFLEFKLEQQLVGVAITDSIDNGLSALYTFFEPSLEKRSLGTFAILKQISLAQQQNKHYLYLGYQINDCSKMNYKARFAPNQRFIDNKWQQFTDPE</sequence>
<dbReference type="InterPro" id="IPR007472">
    <property type="entry name" value="N-end_Aminoacyl_Trfase_C"/>
</dbReference>
<dbReference type="EC" id="2.3.2.29" evidence="4"/>
<dbReference type="HAMAP" id="MF_00689">
    <property type="entry name" value="Bpt"/>
    <property type="match status" value="1"/>
</dbReference>
<dbReference type="NCBIfam" id="NF002346">
    <property type="entry name" value="PRK01305.2-3"/>
    <property type="match status" value="1"/>
</dbReference>
<dbReference type="InterPro" id="IPR030700">
    <property type="entry name" value="N-end_Aminoacyl_Trfase"/>
</dbReference>
<proteinExistence type="inferred from homology"/>
<dbReference type="InterPro" id="IPR017138">
    <property type="entry name" value="Asp_Glu_LeuTrfase"/>
</dbReference>
<comment type="subcellular location">
    <subcellularLocation>
        <location evidence="4">Cytoplasm</location>
    </subcellularLocation>
</comment>
<evidence type="ECO:0000256" key="1">
    <source>
        <dbReference type="ARBA" id="ARBA00022490"/>
    </source>
</evidence>
<evidence type="ECO:0000256" key="2">
    <source>
        <dbReference type="ARBA" id="ARBA00022679"/>
    </source>
</evidence>
<dbReference type="OrthoDB" id="9782022at2"/>
<dbReference type="NCBIfam" id="NF002341">
    <property type="entry name" value="PRK01305.1-1"/>
    <property type="match status" value="1"/>
</dbReference>
<comment type="catalytic activity">
    <reaction evidence="4">
        <text>N-terminal L-glutamyl-[protein] + L-leucyl-tRNA(Leu) = N-terminal L-leucyl-L-glutamyl-[protein] + tRNA(Leu) + H(+)</text>
        <dbReference type="Rhea" id="RHEA:50412"/>
        <dbReference type="Rhea" id="RHEA-COMP:9613"/>
        <dbReference type="Rhea" id="RHEA-COMP:9622"/>
        <dbReference type="Rhea" id="RHEA-COMP:12664"/>
        <dbReference type="Rhea" id="RHEA-COMP:12668"/>
        <dbReference type="ChEBI" id="CHEBI:15378"/>
        <dbReference type="ChEBI" id="CHEBI:64721"/>
        <dbReference type="ChEBI" id="CHEBI:78442"/>
        <dbReference type="ChEBI" id="CHEBI:78494"/>
        <dbReference type="ChEBI" id="CHEBI:133041"/>
        <dbReference type="EC" id="2.3.2.29"/>
    </reaction>
</comment>
<dbReference type="PANTHER" id="PTHR21367">
    <property type="entry name" value="ARGININE-TRNA-PROTEIN TRANSFERASE 1"/>
    <property type="match status" value="1"/>
</dbReference>
<reference evidence="7 8" key="1">
    <citation type="submission" date="2015-12" db="EMBL/GenBank/DDBJ databases">
        <title>Complete genome of Lacimicrobium alkaliphilum KCTC 32984.</title>
        <authorList>
            <person name="Kim S.-G."/>
            <person name="Lee Y.-J."/>
        </authorList>
    </citation>
    <scope>NUCLEOTIDE SEQUENCE [LARGE SCALE GENOMIC DNA]</scope>
    <source>
        <strain evidence="7 8">YelD216</strain>
    </source>
</reference>
<evidence type="ECO:0000256" key="4">
    <source>
        <dbReference type="HAMAP-Rule" id="MF_00689"/>
    </source>
</evidence>
<protein>
    <recommendedName>
        <fullName evidence="4">Aspartate/glutamate leucyltransferase</fullName>
        <ecNumber evidence="4">2.3.2.29</ecNumber>
    </recommendedName>
</protein>
<dbReference type="PIRSF" id="PIRSF037208">
    <property type="entry name" value="ATE_pro_prd"/>
    <property type="match status" value="1"/>
</dbReference>
<dbReference type="STRING" id="1526571.AT746_10240"/>
<dbReference type="AlphaFoldDB" id="A0A0U3AIR7"/>
<keyword evidence="8" id="KW-1185">Reference proteome</keyword>
<evidence type="ECO:0000256" key="3">
    <source>
        <dbReference type="ARBA" id="ARBA00023315"/>
    </source>
</evidence>
<keyword evidence="1 4" id="KW-0963">Cytoplasm</keyword>
<dbReference type="RefSeq" id="WP_062479990.1">
    <property type="nucleotide sequence ID" value="NZ_CP013650.1"/>
</dbReference>
<dbReference type="Pfam" id="PF04376">
    <property type="entry name" value="ATE_N"/>
    <property type="match status" value="1"/>
</dbReference>
<dbReference type="GO" id="GO:0071596">
    <property type="term" value="P:ubiquitin-dependent protein catabolic process via the N-end rule pathway"/>
    <property type="evidence" value="ECO:0007669"/>
    <property type="project" value="InterPro"/>
</dbReference>
<keyword evidence="2 4" id="KW-0808">Transferase</keyword>
<dbReference type="GO" id="GO:0005737">
    <property type="term" value="C:cytoplasm"/>
    <property type="evidence" value="ECO:0007669"/>
    <property type="project" value="UniProtKB-SubCell"/>
</dbReference>
<dbReference type="KEGG" id="lal:AT746_10240"/>
<feature type="domain" description="N-end rule aminoacyl transferase C-terminal" evidence="6">
    <location>
        <begin position="98"/>
        <end position="218"/>
    </location>
</feature>
<dbReference type="InterPro" id="IPR007471">
    <property type="entry name" value="N-end_Aminoacyl_Trfase_N"/>
</dbReference>
<dbReference type="Proteomes" id="UP000068447">
    <property type="component" value="Chromosome"/>
</dbReference>
<gene>
    <name evidence="4" type="primary">bpt</name>
    <name evidence="7" type="ORF">AT746_10240</name>
</gene>